<keyword evidence="1" id="KW-0812">Transmembrane</keyword>
<dbReference type="SUPFAM" id="SSF57196">
    <property type="entry name" value="EGF/Laminin"/>
    <property type="match status" value="1"/>
</dbReference>
<reference evidence="2 3" key="1">
    <citation type="journal article" date="2015" name="Parasitol. Res.">
        <title>Viruses in close associations with free-living amoebae.</title>
        <authorList>
            <person name="Scheid P."/>
        </authorList>
    </citation>
    <scope>NUCLEOTIDE SEQUENCE [LARGE SCALE GENOMIC DNA]</scope>
    <source>
        <strain evidence="2">KlaHel</strain>
    </source>
</reference>
<proteinExistence type="predicted"/>
<sequence length="162" mass="17093">MCSASEGMMARVLAIVVNITVDGVPVSSLYGCVAPNDGRVCSDHGTCIDSVCVCTPPWTGVHCATDGTLSASTDSTSVIIPAVVAPVVAGLGLLIIVAALVIAMVMWRARRRLHDDDWEIDPTELDMGDQLGAGGYGTVHKAKWKGTVVRRRAARPRRRPPG</sequence>
<accession>A0A0B5IWB6</accession>
<keyword evidence="1" id="KW-1133">Transmembrane helix</keyword>
<evidence type="ECO:0000256" key="1">
    <source>
        <dbReference type="SAM" id="Phobius"/>
    </source>
</evidence>
<organism evidence="2 3">
    <name type="scientific">Pandoravirus inopinatum</name>
    <dbReference type="NCBI Taxonomy" id="1605721"/>
    <lineage>
        <taxon>Viruses</taxon>
        <taxon>Pandoravirus</taxon>
    </lineage>
</organism>
<dbReference type="GeneID" id="23461905"/>
<feature type="transmembrane region" description="Helical" evidence="1">
    <location>
        <begin position="78"/>
        <end position="105"/>
    </location>
</feature>
<dbReference type="Gene3D" id="3.30.200.20">
    <property type="entry name" value="Phosphorylase Kinase, domain 1"/>
    <property type="match status" value="1"/>
</dbReference>
<dbReference type="KEGG" id="vg:23461905"/>
<dbReference type="InterPro" id="IPR011009">
    <property type="entry name" value="Kinase-like_dom_sf"/>
</dbReference>
<evidence type="ECO:0000313" key="2">
    <source>
        <dbReference type="EMBL" id="AJF96988.1"/>
    </source>
</evidence>
<dbReference type="RefSeq" id="YP_009119223.1">
    <property type="nucleotide sequence ID" value="NC_026440.1"/>
</dbReference>
<keyword evidence="1" id="KW-0472">Membrane</keyword>
<dbReference type="Proteomes" id="UP000202511">
    <property type="component" value="Segment"/>
</dbReference>
<dbReference type="EMBL" id="KP136319">
    <property type="protein sequence ID" value="AJF96988.1"/>
    <property type="molecule type" value="Genomic_DNA"/>
</dbReference>
<protein>
    <submittedName>
        <fullName evidence="2">Uncharacterized protein</fullName>
    </submittedName>
</protein>
<name>A0A0B5IWB6_9VIRU</name>
<dbReference type="SUPFAM" id="SSF56112">
    <property type="entry name" value="Protein kinase-like (PK-like)"/>
    <property type="match status" value="1"/>
</dbReference>
<evidence type="ECO:0000313" key="3">
    <source>
        <dbReference type="Proteomes" id="UP000202511"/>
    </source>
</evidence>
<dbReference type="Pfam" id="PF23106">
    <property type="entry name" value="EGF_Teneurin"/>
    <property type="match status" value="1"/>
</dbReference>
<dbReference type="Gene3D" id="2.10.25.10">
    <property type="entry name" value="Laminin"/>
    <property type="match status" value="1"/>
</dbReference>